<evidence type="ECO:0000256" key="2">
    <source>
        <dbReference type="ARBA" id="ARBA00023235"/>
    </source>
</evidence>
<evidence type="ECO:0000256" key="3">
    <source>
        <dbReference type="RuleBase" id="RU362003"/>
    </source>
</evidence>
<evidence type="ECO:0000259" key="5">
    <source>
        <dbReference type="Pfam" id="PF13249"/>
    </source>
</evidence>
<sequence length="674" mass="75297">MESSEPLAIKALEALHSAAEYSFKIRKDDGSWSGEVHANATFTAEYVFMRQALGLGLQTDQEALCHWLLAHQNLDGSWGLAPRHPGDASTTTEAYLALKILKLPADAPAMCRAREFVISNGGIAKVGIYTRVWLATFGLIPWDAVPQLPMELILMPSWSPVNIYTLASWARTTLIPLLLVRHHQPIYAVQNGASADNDFLDELWCNPANKHVPYLPSLWDMFKQKDITTLGFSVLDKILCLFGGLRQFPMRKYIRQQLVDWILQHQEASGDWAGYWPPMHGGVLALLLEGFSIDDPVISRGLEAMERFTINDEKGKRCQSTVSPVWDTALMTVALCDSGLFEGDKRLQQTVEWIKNLQHLEAKGDWLIYNPSLAPGGWSFEDFNTFYPDVDDTAVVVMALLKENLSSIDVPCISRAVAWMLGMQNRDGGWGAFDHNNDQIFLEKSPFKDMGRLCDPSSADVTGRLLECFGMILNSPHRELLESTLLEKLGTSSERAIAYILPRQEATGAWWGRWGVNYIYGTSNVVCGLASFCKQDERVQTSVNRATLWLKSVRNADGGWGEGLDTYQSPERAGCGESTPSQTAWALMALLAHHPPTDEAIESGVKYLIWSRSEHAAKESTWTDQSYTATGFPLCLYLQYTFYPHYFSMMALGRYVRATGFFGSQHCNGSVSEA</sequence>
<protein>
    <recommendedName>
        <fullName evidence="3">Terpene cyclase/mutase family member</fullName>
        <ecNumber evidence="3">5.4.99.-</ecNumber>
    </recommendedName>
</protein>
<comment type="caution">
    <text evidence="6">The sequence shown here is derived from an EMBL/GenBank/DDBJ whole genome shotgun (WGS) entry which is preliminary data.</text>
</comment>
<dbReference type="SUPFAM" id="SSF48239">
    <property type="entry name" value="Terpenoid cyclases/Protein prenyltransferases"/>
    <property type="match status" value="2"/>
</dbReference>
<dbReference type="GO" id="GO:0016104">
    <property type="term" value="P:triterpenoid biosynthetic process"/>
    <property type="evidence" value="ECO:0007669"/>
    <property type="project" value="InterPro"/>
</dbReference>
<organism evidence="6 7">
    <name type="scientific">Cladonia borealis</name>
    <dbReference type="NCBI Taxonomy" id="184061"/>
    <lineage>
        <taxon>Eukaryota</taxon>
        <taxon>Fungi</taxon>
        <taxon>Dikarya</taxon>
        <taxon>Ascomycota</taxon>
        <taxon>Pezizomycotina</taxon>
        <taxon>Lecanoromycetes</taxon>
        <taxon>OSLEUM clade</taxon>
        <taxon>Lecanoromycetidae</taxon>
        <taxon>Lecanorales</taxon>
        <taxon>Lecanorineae</taxon>
        <taxon>Cladoniaceae</taxon>
        <taxon>Cladonia</taxon>
    </lineage>
</organism>
<dbReference type="Gene3D" id="1.50.10.20">
    <property type="match status" value="2"/>
</dbReference>
<dbReference type="InterPro" id="IPR032697">
    <property type="entry name" value="SQ_cyclase_N"/>
</dbReference>
<name>A0AA39V577_9LECA</name>
<accession>A0AA39V577</accession>
<keyword evidence="2 3" id="KW-0413">Isomerase</keyword>
<reference evidence="6" key="1">
    <citation type="submission" date="2023-03" db="EMBL/GenBank/DDBJ databases">
        <title>Complete genome of Cladonia borealis.</title>
        <authorList>
            <person name="Park H."/>
        </authorList>
    </citation>
    <scope>NUCLEOTIDE SEQUENCE</scope>
    <source>
        <strain evidence="6">ANT050790</strain>
    </source>
</reference>
<evidence type="ECO:0000256" key="1">
    <source>
        <dbReference type="ARBA" id="ARBA00022737"/>
    </source>
</evidence>
<comment type="similarity">
    <text evidence="3">Belongs to the terpene cyclase/mutase family.</text>
</comment>
<dbReference type="InterPro" id="IPR018333">
    <property type="entry name" value="Squalene_cyclase"/>
</dbReference>
<dbReference type="SFLD" id="SFLDG01016">
    <property type="entry name" value="Prenyltransferase_Like_2"/>
    <property type="match status" value="1"/>
</dbReference>
<dbReference type="GO" id="GO:0005811">
    <property type="term" value="C:lipid droplet"/>
    <property type="evidence" value="ECO:0007669"/>
    <property type="project" value="InterPro"/>
</dbReference>
<dbReference type="InterPro" id="IPR032696">
    <property type="entry name" value="SQ_cyclase_C"/>
</dbReference>
<dbReference type="Pfam" id="PF13249">
    <property type="entry name" value="SQHop_cyclase_N"/>
    <property type="match status" value="1"/>
</dbReference>
<proteinExistence type="inferred from homology"/>
<dbReference type="PANTHER" id="PTHR11764">
    <property type="entry name" value="TERPENE CYCLASE/MUTASE FAMILY MEMBER"/>
    <property type="match status" value="1"/>
</dbReference>
<feature type="domain" description="Squalene cyclase C-terminal" evidence="4">
    <location>
        <begin position="322"/>
        <end position="656"/>
    </location>
</feature>
<dbReference type="Proteomes" id="UP001166286">
    <property type="component" value="Unassembled WGS sequence"/>
</dbReference>
<dbReference type="EMBL" id="JAFEKC020000002">
    <property type="protein sequence ID" value="KAK0516823.1"/>
    <property type="molecule type" value="Genomic_DNA"/>
</dbReference>
<evidence type="ECO:0000259" key="4">
    <source>
        <dbReference type="Pfam" id="PF13243"/>
    </source>
</evidence>
<evidence type="ECO:0000313" key="6">
    <source>
        <dbReference type="EMBL" id="KAK0516823.1"/>
    </source>
</evidence>
<dbReference type="Pfam" id="PF13243">
    <property type="entry name" value="SQHop_cyclase_C"/>
    <property type="match status" value="1"/>
</dbReference>
<dbReference type="EC" id="5.4.99.-" evidence="3"/>
<keyword evidence="1" id="KW-0677">Repeat</keyword>
<dbReference type="AlphaFoldDB" id="A0AA39V577"/>
<dbReference type="InterPro" id="IPR006400">
    <property type="entry name" value="Hopene-cyclase"/>
</dbReference>
<gene>
    <name evidence="6" type="ORF">JMJ35_001426</name>
</gene>
<dbReference type="GO" id="GO:0016866">
    <property type="term" value="F:intramolecular transferase activity"/>
    <property type="evidence" value="ECO:0007669"/>
    <property type="project" value="InterPro"/>
</dbReference>
<dbReference type="PANTHER" id="PTHR11764:SF82">
    <property type="entry name" value="TERPENE CYCLASE_MUTASE FAMILY MEMBER"/>
    <property type="match status" value="1"/>
</dbReference>
<feature type="domain" description="Squalene cyclase N-terminal" evidence="5">
    <location>
        <begin position="16"/>
        <end position="313"/>
    </location>
</feature>
<keyword evidence="7" id="KW-1185">Reference proteome</keyword>
<dbReference type="NCBIfam" id="TIGR01507">
    <property type="entry name" value="hopene_cyclase"/>
    <property type="match status" value="1"/>
</dbReference>
<dbReference type="InterPro" id="IPR008930">
    <property type="entry name" value="Terpenoid_cyclase/PrenylTrfase"/>
</dbReference>
<evidence type="ECO:0000313" key="7">
    <source>
        <dbReference type="Proteomes" id="UP001166286"/>
    </source>
</evidence>
<dbReference type="NCBIfam" id="TIGR01787">
    <property type="entry name" value="squalene_cyclas"/>
    <property type="match status" value="1"/>
</dbReference>